<evidence type="ECO:0000313" key="1">
    <source>
        <dbReference type="EMBL" id="MED1202634.1"/>
    </source>
</evidence>
<name>A0ABU6MEA0_9BACI</name>
<dbReference type="InterPro" id="IPR036249">
    <property type="entry name" value="Thioredoxin-like_sf"/>
</dbReference>
<proteinExistence type="predicted"/>
<accession>A0ABU6MEA0</accession>
<dbReference type="Proteomes" id="UP001341444">
    <property type="component" value="Unassembled WGS sequence"/>
</dbReference>
<dbReference type="EMBL" id="JARMAB010000007">
    <property type="protein sequence ID" value="MED1202634.1"/>
    <property type="molecule type" value="Genomic_DNA"/>
</dbReference>
<protein>
    <submittedName>
        <fullName evidence="1">Thioredoxin family protein</fullName>
    </submittedName>
</protein>
<organism evidence="1 2">
    <name type="scientific">Heyndrickxia acidicola</name>
    <dbReference type="NCBI Taxonomy" id="209389"/>
    <lineage>
        <taxon>Bacteria</taxon>
        <taxon>Bacillati</taxon>
        <taxon>Bacillota</taxon>
        <taxon>Bacilli</taxon>
        <taxon>Bacillales</taxon>
        <taxon>Bacillaceae</taxon>
        <taxon>Heyndrickxia</taxon>
    </lineage>
</organism>
<keyword evidence="2" id="KW-1185">Reference proteome</keyword>
<dbReference type="SUPFAM" id="SSF52833">
    <property type="entry name" value="Thioredoxin-like"/>
    <property type="match status" value="1"/>
</dbReference>
<evidence type="ECO:0000313" key="2">
    <source>
        <dbReference type="Proteomes" id="UP001341444"/>
    </source>
</evidence>
<sequence>MPALQQWFEKGMTAQAYIESMKVHKENLKKVYDGFSLPSDKEFFQGLKEKGLRVIVLTEDWCGDAMANIPILLKLAKETGIEARMVLRDSNLELMDQYLTNGTARSIPIFIFIDREGNEAAVWGPRAQKVQQLVDELRADLPSKEDASFEEKQKEVFGRMMKIYTEDEQIWNEVYSSLKETLKNA</sequence>
<dbReference type="Gene3D" id="3.40.30.10">
    <property type="entry name" value="Glutaredoxin"/>
    <property type="match status" value="1"/>
</dbReference>
<dbReference type="RefSeq" id="WP_066267100.1">
    <property type="nucleotide sequence ID" value="NZ_JARMAB010000007.1"/>
</dbReference>
<dbReference type="Pfam" id="PF14595">
    <property type="entry name" value="Thioredoxin_9"/>
    <property type="match status" value="1"/>
</dbReference>
<reference evidence="1 2" key="1">
    <citation type="submission" date="2023-03" db="EMBL/GenBank/DDBJ databases">
        <title>Bacillus Genome Sequencing.</title>
        <authorList>
            <person name="Dunlap C."/>
        </authorList>
    </citation>
    <scope>NUCLEOTIDE SEQUENCE [LARGE SCALE GENOMIC DNA]</scope>
    <source>
        <strain evidence="1 2">B-23453</strain>
    </source>
</reference>
<comment type="caution">
    <text evidence="1">The sequence shown here is derived from an EMBL/GenBank/DDBJ whole genome shotgun (WGS) entry which is preliminary data.</text>
</comment>
<gene>
    <name evidence="1" type="ORF">P4T90_05945</name>
</gene>